<keyword evidence="1" id="KW-0812">Transmembrane</keyword>
<feature type="transmembrane region" description="Helical" evidence="1">
    <location>
        <begin position="7"/>
        <end position="30"/>
    </location>
</feature>
<evidence type="ECO:0000313" key="2">
    <source>
        <dbReference type="EMBL" id="ABI66836.1"/>
    </source>
</evidence>
<feature type="transmembrane region" description="Helical" evidence="1">
    <location>
        <begin position="125"/>
        <end position="144"/>
    </location>
</feature>
<evidence type="ECO:0000313" key="3">
    <source>
        <dbReference type="Proteomes" id="UP000001964"/>
    </source>
</evidence>
<dbReference type="InterPro" id="IPR025058">
    <property type="entry name" value="DUF3995"/>
</dbReference>
<reference evidence="2 3" key="1">
    <citation type="submission" date="2006-08" db="EMBL/GenBank/DDBJ databases">
        <title>Complete sequence of Maricaulis maris MCS10.</title>
        <authorList>
            <consortium name="US DOE Joint Genome Institute"/>
            <person name="Copeland A."/>
            <person name="Lucas S."/>
            <person name="Lapidus A."/>
            <person name="Barry K."/>
            <person name="Detter J.C."/>
            <person name="Glavina del Rio T."/>
            <person name="Hammon N."/>
            <person name="Israni S."/>
            <person name="Dalin E."/>
            <person name="Tice H."/>
            <person name="Pitluck S."/>
            <person name="Saunders E."/>
            <person name="Brettin T."/>
            <person name="Bruce D."/>
            <person name="Han C."/>
            <person name="Tapia R."/>
            <person name="Gilna P."/>
            <person name="Schmutz J."/>
            <person name="Larimer F."/>
            <person name="Land M."/>
            <person name="Hauser L."/>
            <person name="Kyrpides N."/>
            <person name="Mikhailova N."/>
            <person name="Viollier P."/>
            <person name="Stephens C."/>
            <person name="Richardson P."/>
        </authorList>
    </citation>
    <scope>NUCLEOTIDE SEQUENCE [LARGE SCALE GENOMIC DNA]</scope>
    <source>
        <strain evidence="2 3">MCS10</strain>
    </source>
</reference>
<keyword evidence="3" id="KW-1185">Reference proteome</keyword>
<gene>
    <name evidence="2" type="ordered locus">Mmar10_2550</name>
</gene>
<accession>Q0ALK7</accession>
<dbReference type="Proteomes" id="UP000001964">
    <property type="component" value="Chromosome"/>
</dbReference>
<dbReference type="Pfam" id="PF13160">
    <property type="entry name" value="DUF3995"/>
    <property type="match status" value="1"/>
</dbReference>
<dbReference type="AlphaFoldDB" id="Q0ALK7"/>
<dbReference type="HOGENOM" id="CLU_125898_1_0_5"/>
<organism evidence="2 3">
    <name type="scientific">Maricaulis maris (strain MCS10)</name>
    <name type="common">Caulobacter maris</name>
    <dbReference type="NCBI Taxonomy" id="394221"/>
    <lineage>
        <taxon>Bacteria</taxon>
        <taxon>Pseudomonadati</taxon>
        <taxon>Pseudomonadota</taxon>
        <taxon>Alphaproteobacteria</taxon>
        <taxon>Maricaulales</taxon>
        <taxon>Maricaulaceae</taxon>
        <taxon>Maricaulis</taxon>
    </lineage>
</organism>
<evidence type="ECO:0008006" key="4">
    <source>
        <dbReference type="Google" id="ProtNLM"/>
    </source>
</evidence>
<dbReference type="EMBL" id="CP000449">
    <property type="protein sequence ID" value="ABI66836.1"/>
    <property type="molecule type" value="Genomic_DNA"/>
</dbReference>
<name>Q0ALK7_MARMM</name>
<keyword evidence="1" id="KW-1133">Transmembrane helix</keyword>
<dbReference type="STRING" id="394221.Mmar10_2550"/>
<keyword evidence="1" id="KW-0472">Membrane</keyword>
<dbReference type="OrthoDB" id="344976at2"/>
<protein>
    <recommendedName>
        <fullName evidence="4">DUF3995 domain-containing protein</fullName>
    </recommendedName>
</protein>
<evidence type="ECO:0000256" key="1">
    <source>
        <dbReference type="SAM" id="Phobius"/>
    </source>
</evidence>
<dbReference type="KEGG" id="mmr:Mmar10_2550"/>
<proteinExistence type="predicted"/>
<sequence precursor="true">MLSILRPLTVGVVTALALVALALIHAYWAFGGLWPAQSEPALVNTVVGITHAQAMPPRDLTLAVAAALLVASGFAFVRGVLGWQSGLWVRLPLAGLALIFAVRGIMAYLPGPLAGATEPFAQLNAYAYSPGILVLAMAFAYLAGSRR</sequence>
<feature type="transmembrane region" description="Helical" evidence="1">
    <location>
        <begin position="93"/>
        <end position="113"/>
    </location>
</feature>
<feature type="transmembrane region" description="Helical" evidence="1">
    <location>
        <begin position="60"/>
        <end position="81"/>
    </location>
</feature>